<keyword evidence="4" id="KW-0645">Protease</keyword>
<keyword evidence="8" id="KW-0325">Glycoprotein</keyword>
<dbReference type="FunFam" id="3.40.630.10:FF:000020">
    <property type="entry name" value="Carboxypeptidase D"/>
    <property type="match status" value="1"/>
</dbReference>
<reference evidence="14" key="1">
    <citation type="submission" date="2020-12" db="UniProtKB">
        <authorList>
            <consortium name="WormBaseParasite"/>
        </authorList>
    </citation>
    <scope>IDENTIFICATION</scope>
    <source>
        <strain evidence="14">MHco3</strain>
    </source>
</reference>
<feature type="chain" id="PRO_5029506194" evidence="11">
    <location>
        <begin position="27"/>
        <end position="1025"/>
    </location>
</feature>
<dbReference type="PANTHER" id="PTHR11532">
    <property type="entry name" value="PROTEASE M14 CARBOXYPEPTIDASE"/>
    <property type="match status" value="1"/>
</dbReference>
<evidence type="ECO:0000256" key="7">
    <source>
        <dbReference type="ARBA" id="ARBA00022833"/>
    </source>
</evidence>
<keyword evidence="5" id="KW-0479">Metal-binding</keyword>
<dbReference type="GO" id="GO:0005615">
    <property type="term" value="C:extracellular space"/>
    <property type="evidence" value="ECO:0007669"/>
    <property type="project" value="TreeGrafter"/>
</dbReference>
<evidence type="ECO:0000256" key="3">
    <source>
        <dbReference type="ARBA" id="ARBA00022645"/>
    </source>
</evidence>
<feature type="transmembrane region" description="Helical" evidence="10">
    <location>
        <begin position="964"/>
        <end position="982"/>
    </location>
</feature>
<name>A0A7I4XTG8_HAECO</name>
<keyword evidence="10" id="KW-0812">Transmembrane</keyword>
<feature type="signal peptide" evidence="11">
    <location>
        <begin position="1"/>
        <end position="26"/>
    </location>
</feature>
<dbReference type="InterPro" id="IPR057247">
    <property type="entry name" value="CARBOXYPEPT_ZN_2"/>
</dbReference>
<dbReference type="PANTHER" id="PTHR11532:SF62">
    <property type="entry name" value="CARBOXYPEPTIDASE D"/>
    <property type="match status" value="1"/>
</dbReference>
<comment type="similarity">
    <text evidence="2 9">Belongs to the peptidase M14 family.</text>
</comment>
<proteinExistence type="inferred from homology"/>
<evidence type="ECO:0000256" key="11">
    <source>
        <dbReference type="SAM" id="SignalP"/>
    </source>
</evidence>
<evidence type="ECO:0000256" key="4">
    <source>
        <dbReference type="ARBA" id="ARBA00022670"/>
    </source>
</evidence>
<comment type="cofactor">
    <cofactor evidence="1">
        <name>Zn(2+)</name>
        <dbReference type="ChEBI" id="CHEBI:29105"/>
    </cofactor>
</comment>
<organism evidence="13 14">
    <name type="scientific">Haemonchus contortus</name>
    <name type="common">Barber pole worm</name>
    <dbReference type="NCBI Taxonomy" id="6289"/>
    <lineage>
        <taxon>Eukaryota</taxon>
        <taxon>Metazoa</taxon>
        <taxon>Ecdysozoa</taxon>
        <taxon>Nematoda</taxon>
        <taxon>Chromadorea</taxon>
        <taxon>Rhabditida</taxon>
        <taxon>Rhabditina</taxon>
        <taxon>Rhabditomorpha</taxon>
        <taxon>Strongyloidea</taxon>
        <taxon>Trichostrongylidae</taxon>
        <taxon>Haemonchus</taxon>
    </lineage>
</organism>
<keyword evidence="11" id="KW-0732">Signal</keyword>
<evidence type="ECO:0000256" key="9">
    <source>
        <dbReference type="PROSITE-ProRule" id="PRU01379"/>
    </source>
</evidence>
<evidence type="ECO:0000313" key="13">
    <source>
        <dbReference type="Proteomes" id="UP000025227"/>
    </source>
</evidence>
<dbReference type="SUPFAM" id="SSF53187">
    <property type="entry name" value="Zn-dependent exopeptidases"/>
    <property type="match status" value="1"/>
</dbReference>
<keyword evidence="10" id="KW-1133">Transmembrane helix</keyword>
<keyword evidence="13" id="KW-1185">Reference proteome</keyword>
<evidence type="ECO:0000256" key="6">
    <source>
        <dbReference type="ARBA" id="ARBA00022801"/>
    </source>
</evidence>
<dbReference type="CDD" id="cd11308">
    <property type="entry name" value="Peptidase_M14NE-CP-C_like"/>
    <property type="match status" value="1"/>
</dbReference>
<dbReference type="Gene3D" id="3.40.630.10">
    <property type="entry name" value="Zn peptidases"/>
    <property type="match status" value="1"/>
</dbReference>
<dbReference type="GO" id="GO:0006518">
    <property type="term" value="P:peptide metabolic process"/>
    <property type="evidence" value="ECO:0007669"/>
    <property type="project" value="TreeGrafter"/>
</dbReference>
<keyword evidence="10" id="KW-0472">Membrane</keyword>
<dbReference type="Gene3D" id="2.60.40.1120">
    <property type="entry name" value="Carboxypeptidase-like, regulatory domain"/>
    <property type="match status" value="1"/>
</dbReference>
<evidence type="ECO:0000313" key="14">
    <source>
        <dbReference type="WBParaSite" id="HCON_00009210-00001"/>
    </source>
</evidence>
<accession>A0A7I4XTG8</accession>
<dbReference type="Pfam" id="PF13620">
    <property type="entry name" value="CarboxypepD_reg"/>
    <property type="match status" value="1"/>
</dbReference>
<dbReference type="PRINTS" id="PR00765">
    <property type="entry name" value="CRBOXYPTASEA"/>
</dbReference>
<dbReference type="OrthoDB" id="10249045at2759"/>
<dbReference type="SUPFAM" id="SSF49464">
    <property type="entry name" value="Carboxypeptidase regulatory domain-like"/>
    <property type="match status" value="1"/>
</dbReference>
<dbReference type="SMART" id="SM00631">
    <property type="entry name" value="Zn_pept"/>
    <property type="match status" value="1"/>
</dbReference>
<dbReference type="GO" id="GO:0004181">
    <property type="term" value="F:metallocarboxypeptidase activity"/>
    <property type="evidence" value="ECO:0007669"/>
    <property type="project" value="InterPro"/>
</dbReference>
<evidence type="ECO:0000256" key="8">
    <source>
        <dbReference type="ARBA" id="ARBA00023180"/>
    </source>
</evidence>
<dbReference type="InterPro" id="IPR000834">
    <property type="entry name" value="Peptidase_M14"/>
</dbReference>
<dbReference type="PROSITE" id="PS00133">
    <property type="entry name" value="CARBOXYPEPT_ZN_2"/>
    <property type="match status" value="1"/>
</dbReference>
<protein>
    <submittedName>
        <fullName evidence="14">Peptidase_M14 domain-containing protein</fullName>
    </submittedName>
</protein>
<keyword evidence="3" id="KW-0121">Carboxypeptidase</keyword>
<dbReference type="PROSITE" id="PS52035">
    <property type="entry name" value="PEPTIDASE_M14"/>
    <property type="match status" value="1"/>
</dbReference>
<dbReference type="WBParaSite" id="HCON_00009210-00001">
    <property type="protein sequence ID" value="HCON_00009210-00001"/>
    <property type="gene ID" value="HCON_00009210"/>
</dbReference>
<sequence length="1025" mass="114793">MPPRMRRAALLTLTTLLLALDRMASGLFLINWDSDIIASAQESEYAERDALSIHFGADKKNLTIFPSYEVMKERIGPFKDVDRSKLVNHNYVEMTAWLKATVLNYPNITYLYSVGKSVQGRELWVLVVSDNPREHELLEPEVKIVANMHGNEVVGREAVLYLIEVLCSNYGKNEYLTKFVDNQRIHFMASMNPDGYEHGLPGDRVGYYGRSNEHSVDLNRNFPARFPSHREQSGGGDPEPETAAVMKWLEQYPFVISANLHGGSLVANYPFDDSVTGQDHVYSATPDDKLFVELAYRYARAHPRMWKTGRRCGLSVDGDVFLNGITNGADWYHLAGGMQDWQYTHTNSFEVTIEMGCYKFPTNDMLPKFWEENQFSLISLLEMAHKGVYGLVTDINGKPAGNATIAVEQGKTIRSTSAGEYWRILPPGKHLLTAEAPGLEMEKFEVEVKDALIRHDFKLKTCHDQDITQSIIMRGTGRVRIAVVGIGSGMDEVVRKLAHQVCSGEFELDRDIRLIMAPVLSAGDVMENISSFSPIVVLAITEGFVETITFSPARNQPRLFNKTAVDESLTKALGFGSNCEKPIRDARLALTMDDLRLHSAFELGIALGCDNSTDSNNLEKKAATVGTVIDMLKKAVTLDSVQEYSVVPSANPSDHFTPNQAVMVTSASIPLLKEKQCLFTVPTKNRLLNLYRMGSGEPPYTLIMAVEKRTETLVYEMMSKWCDTPGAEGVQDIIRESTLIFMPEIPFTQLACHDYDTITPFQPLIEHAWKELPQIDYVVLFGSGGLKVRYIKANASVADRLAKTYKLFHPQMSTASEDICPKGIANQAQVLGAFEWNKTIPSSKALDALLVQTGCCYEERGSGHLYAENRESIVAMMSERLKGVRLVGDDASLALRVEAGELHPLKMSSNNYGAVFIGLPNGTHHVQVMKDGKLYAQFKVEITSLNPLVEKWIELHHSLWRNNAAVVATLVLLMMMACFFCCRQRVTSVLNRRGFFTGSREGFERIPLYKSDDEDEEDLFDLQKL</sequence>
<feature type="active site" description="Proton donor/acceptor" evidence="9">
    <location>
        <position position="354"/>
    </location>
</feature>
<dbReference type="GO" id="GO:0008270">
    <property type="term" value="F:zinc ion binding"/>
    <property type="evidence" value="ECO:0007669"/>
    <property type="project" value="InterPro"/>
</dbReference>
<dbReference type="InterPro" id="IPR008969">
    <property type="entry name" value="CarboxyPept-like_regulatory"/>
</dbReference>
<evidence type="ECO:0000256" key="1">
    <source>
        <dbReference type="ARBA" id="ARBA00001947"/>
    </source>
</evidence>
<dbReference type="OMA" id="QLNCHDY"/>
<keyword evidence="7" id="KW-0862">Zinc</keyword>
<keyword evidence="6" id="KW-0378">Hydrolase</keyword>
<dbReference type="InterPro" id="IPR057246">
    <property type="entry name" value="CARBOXYPEPT_ZN_1"/>
</dbReference>
<feature type="domain" description="Peptidase M14" evidence="12">
    <location>
        <begin position="87"/>
        <end position="384"/>
    </location>
</feature>
<dbReference type="PROSITE" id="PS00132">
    <property type="entry name" value="CARBOXYPEPT_ZN_1"/>
    <property type="match status" value="1"/>
</dbReference>
<evidence type="ECO:0000256" key="2">
    <source>
        <dbReference type="ARBA" id="ARBA00005988"/>
    </source>
</evidence>
<dbReference type="InterPro" id="IPR050753">
    <property type="entry name" value="Peptidase_M14_domain"/>
</dbReference>
<dbReference type="CDD" id="cd03858">
    <property type="entry name" value="M14_CP_N-E_like"/>
    <property type="match status" value="1"/>
</dbReference>
<evidence type="ECO:0000256" key="10">
    <source>
        <dbReference type="SAM" id="Phobius"/>
    </source>
</evidence>
<dbReference type="Pfam" id="PF00246">
    <property type="entry name" value="Peptidase_M14"/>
    <property type="match status" value="1"/>
</dbReference>
<evidence type="ECO:0000256" key="5">
    <source>
        <dbReference type="ARBA" id="ARBA00022723"/>
    </source>
</evidence>
<dbReference type="AlphaFoldDB" id="A0A7I4XTG8"/>
<dbReference type="GO" id="GO:0016485">
    <property type="term" value="P:protein processing"/>
    <property type="evidence" value="ECO:0007669"/>
    <property type="project" value="TreeGrafter"/>
</dbReference>
<evidence type="ECO:0000259" key="12">
    <source>
        <dbReference type="PROSITE" id="PS52035"/>
    </source>
</evidence>
<dbReference type="Proteomes" id="UP000025227">
    <property type="component" value="Unplaced"/>
</dbReference>